<dbReference type="Proteomes" id="UP000256964">
    <property type="component" value="Unassembled WGS sequence"/>
</dbReference>
<evidence type="ECO:0000313" key="1">
    <source>
        <dbReference type="EMBL" id="RDX44957.1"/>
    </source>
</evidence>
<evidence type="ECO:0000313" key="2">
    <source>
        <dbReference type="Proteomes" id="UP000256964"/>
    </source>
</evidence>
<organism evidence="1 2">
    <name type="scientific">Lentinus brumalis</name>
    <dbReference type="NCBI Taxonomy" id="2498619"/>
    <lineage>
        <taxon>Eukaryota</taxon>
        <taxon>Fungi</taxon>
        <taxon>Dikarya</taxon>
        <taxon>Basidiomycota</taxon>
        <taxon>Agaricomycotina</taxon>
        <taxon>Agaricomycetes</taxon>
        <taxon>Polyporales</taxon>
        <taxon>Polyporaceae</taxon>
        <taxon>Lentinus</taxon>
    </lineage>
</organism>
<keyword evidence="2" id="KW-1185">Reference proteome</keyword>
<proteinExistence type="predicted"/>
<name>A0A371CXF7_9APHY</name>
<reference evidence="1 2" key="1">
    <citation type="journal article" date="2018" name="Biotechnol. Biofuels">
        <title>Integrative visual omics of the white-rot fungus Polyporus brumalis exposes the biotechnological potential of its oxidative enzymes for delignifying raw plant biomass.</title>
        <authorList>
            <person name="Miyauchi S."/>
            <person name="Rancon A."/>
            <person name="Drula E."/>
            <person name="Hage H."/>
            <person name="Chaduli D."/>
            <person name="Favel A."/>
            <person name="Grisel S."/>
            <person name="Henrissat B."/>
            <person name="Herpoel-Gimbert I."/>
            <person name="Ruiz-Duenas F.J."/>
            <person name="Chevret D."/>
            <person name="Hainaut M."/>
            <person name="Lin J."/>
            <person name="Wang M."/>
            <person name="Pangilinan J."/>
            <person name="Lipzen A."/>
            <person name="Lesage-Meessen L."/>
            <person name="Navarro D."/>
            <person name="Riley R."/>
            <person name="Grigoriev I.V."/>
            <person name="Zhou S."/>
            <person name="Raouche S."/>
            <person name="Rosso M.N."/>
        </authorList>
    </citation>
    <scope>NUCLEOTIDE SEQUENCE [LARGE SCALE GENOMIC DNA]</scope>
    <source>
        <strain evidence="1 2">BRFM 1820</strain>
    </source>
</reference>
<protein>
    <recommendedName>
        <fullName evidence="3">F-box domain-containing protein</fullName>
    </recommendedName>
</protein>
<evidence type="ECO:0008006" key="3">
    <source>
        <dbReference type="Google" id="ProtNLM"/>
    </source>
</evidence>
<sequence length="484" mass="54582">MITLDLDIMFTVMELQALEGYREDLLSMMRTCHALRSGGVKYLLDKEVTLSDNRKILSFACFMLARPKERFPFLRRSLCIECHMDRFSDVAGGALVQVLQRISHLRHLALLNTGAILASNLLLADAIASLTCLESLEMIIGVGHRLGPLSNTTFSEHVIKFMHAKLTSAALRLSRHGDLPSDGSHIDEVILLLSHSASTLRSLECDYFSPHASSVVYPRMRELTIRLQEPHIVPYVAAFPNLTRLVVRGPTTAIDDVGLSSELFALREVNLHGLEEGGERWTHLDYVSGRLEYLYVLALDTRVKTLFIDASFLWNDWTIALLPDVLADTRPTHLEMRVSSQVFKAGRSFLGGFQQSSAAQLVEVLDLDIEVELVGDDPVWDEFFTRLITCVQALARLRAIYLQLDVRCQLHHHTTRHGARAGTSQGELCSLERALSHWDGSRFIGEVKQMFPEMERIFIQVSAFKLRELELLNVDLCEDPSAMR</sequence>
<dbReference type="EMBL" id="KZ857443">
    <property type="protein sequence ID" value="RDX44957.1"/>
    <property type="molecule type" value="Genomic_DNA"/>
</dbReference>
<accession>A0A371CXF7</accession>
<gene>
    <name evidence="1" type="ORF">OH76DRAFT_1559399</name>
</gene>
<dbReference type="AlphaFoldDB" id="A0A371CXF7"/>
<dbReference type="OrthoDB" id="2730851at2759"/>